<feature type="chain" id="PRO_5007277788" evidence="1">
    <location>
        <begin position="23"/>
        <end position="106"/>
    </location>
</feature>
<dbReference type="Proteomes" id="UP000071778">
    <property type="component" value="Chromosome"/>
</dbReference>
<organism evidence="2 3">
    <name type="scientific">Collimonas arenae</name>
    <dbReference type="NCBI Taxonomy" id="279058"/>
    <lineage>
        <taxon>Bacteria</taxon>
        <taxon>Pseudomonadati</taxon>
        <taxon>Pseudomonadota</taxon>
        <taxon>Betaproteobacteria</taxon>
        <taxon>Burkholderiales</taxon>
        <taxon>Oxalobacteraceae</taxon>
        <taxon>Collimonas</taxon>
    </lineage>
</organism>
<evidence type="ECO:0000313" key="3">
    <source>
        <dbReference type="Proteomes" id="UP000071778"/>
    </source>
</evidence>
<dbReference type="AlphaFoldDB" id="A0A127QDB9"/>
<keyword evidence="3" id="KW-1185">Reference proteome</keyword>
<keyword evidence="1" id="KW-0732">Signal</keyword>
<keyword evidence="2" id="KW-0449">Lipoprotein</keyword>
<name>A0A127QDB9_9BURK</name>
<proteinExistence type="predicted"/>
<evidence type="ECO:0000313" key="2">
    <source>
        <dbReference type="EMBL" id="AMP08037.1"/>
    </source>
</evidence>
<dbReference type="OrthoDB" id="8967138at2"/>
<gene>
    <name evidence="2" type="ORF">CAter282_0213</name>
</gene>
<dbReference type="PATRIC" id="fig|279058.17.peg.234"/>
<feature type="signal peptide" evidence="1">
    <location>
        <begin position="1"/>
        <end position="22"/>
    </location>
</feature>
<dbReference type="PROSITE" id="PS51257">
    <property type="entry name" value="PROKAR_LIPOPROTEIN"/>
    <property type="match status" value="1"/>
</dbReference>
<sequence length="106" mass="11449">MKLNQVLLAAMAVAALQGCAVADVPAPDPRANEQTDTIPPGGCAADRLKDHALVGKSEKEATDLLQGCTWRIGERDGQQYAGTMDYREERRTIGLADGKVIWVRRG</sequence>
<dbReference type="RefSeq" id="WP_061531944.1">
    <property type="nucleotide sequence ID" value="NZ_CP013233.1"/>
</dbReference>
<reference evidence="2 3" key="1">
    <citation type="submission" date="2015-11" db="EMBL/GenBank/DDBJ databases">
        <title>Exploring the genomic traits of fungus-feeding bacterial genus Collimonas.</title>
        <authorList>
            <person name="Song C."/>
            <person name="Schmidt R."/>
            <person name="de Jager V."/>
            <person name="Krzyzanowska D."/>
            <person name="Jongedijk E."/>
            <person name="Cankar K."/>
            <person name="Beekwilder J."/>
            <person name="van Veen A."/>
            <person name="de Boer W."/>
            <person name="van Veen J.A."/>
            <person name="Garbeva P."/>
        </authorList>
    </citation>
    <scope>NUCLEOTIDE SEQUENCE [LARGE SCALE GENOMIC DNA]</scope>
    <source>
        <strain evidence="2 3">Ter282</strain>
    </source>
</reference>
<evidence type="ECO:0000256" key="1">
    <source>
        <dbReference type="SAM" id="SignalP"/>
    </source>
</evidence>
<accession>A0A127QDB9</accession>
<dbReference type="EMBL" id="CP013235">
    <property type="protein sequence ID" value="AMP08037.1"/>
    <property type="molecule type" value="Genomic_DNA"/>
</dbReference>
<protein>
    <submittedName>
        <fullName evidence="2">Putative lipoprotein</fullName>
    </submittedName>
</protein>